<feature type="transmembrane region" description="Helical" evidence="1">
    <location>
        <begin position="102"/>
        <end position="120"/>
    </location>
</feature>
<proteinExistence type="predicted"/>
<evidence type="ECO:0000313" key="3">
    <source>
        <dbReference type="Proteomes" id="UP000244810"/>
    </source>
</evidence>
<feature type="transmembrane region" description="Helical" evidence="1">
    <location>
        <begin position="6"/>
        <end position="24"/>
    </location>
</feature>
<dbReference type="EMBL" id="QDDR01000009">
    <property type="protein sequence ID" value="PVE46316.1"/>
    <property type="molecule type" value="Genomic_DNA"/>
</dbReference>
<feature type="transmembrane region" description="Helical" evidence="1">
    <location>
        <begin position="69"/>
        <end position="90"/>
    </location>
</feature>
<organism evidence="2 3">
    <name type="scientific">Pararhodobacter aggregans</name>
    <dbReference type="NCBI Taxonomy" id="404875"/>
    <lineage>
        <taxon>Bacteria</taxon>
        <taxon>Pseudomonadati</taxon>
        <taxon>Pseudomonadota</taxon>
        <taxon>Alphaproteobacteria</taxon>
        <taxon>Rhodobacterales</taxon>
        <taxon>Paracoccaceae</taxon>
        <taxon>Pararhodobacter</taxon>
    </lineage>
</organism>
<dbReference type="RefSeq" id="WP_107753235.1">
    <property type="nucleotide sequence ID" value="NZ_QBKF01000009.1"/>
</dbReference>
<keyword evidence="1" id="KW-0812">Transmembrane</keyword>
<dbReference type="AlphaFoldDB" id="A0A2T7UNU2"/>
<comment type="caution">
    <text evidence="2">The sequence shown here is derived from an EMBL/GenBank/DDBJ whole genome shotgun (WGS) entry which is preliminary data.</text>
</comment>
<reference evidence="2 3" key="1">
    <citation type="journal article" date="2011" name="Syst. Appl. Microbiol.">
        <title>Defluviimonas denitrificans gen. nov., sp. nov., and Pararhodobacter aggregans gen. nov., sp. nov., non-phototrophic Rhodobacteraceae from the biofilter of a marine aquaculture.</title>
        <authorList>
            <person name="Foesel B.U."/>
            <person name="Drake H.L."/>
            <person name="Schramm A."/>
        </authorList>
    </citation>
    <scope>NUCLEOTIDE SEQUENCE [LARGE SCALE GENOMIC DNA]</scope>
    <source>
        <strain evidence="2 3">D1-19</strain>
    </source>
</reference>
<name>A0A2T7UNU2_9RHOB</name>
<dbReference type="Proteomes" id="UP000244810">
    <property type="component" value="Unassembled WGS sequence"/>
</dbReference>
<sequence length="121" mass="12267">MSFVEALIPFALILLPGFAVISLARPLWVPVAGVILGAGLMTALALGTMGQPCNSDPAGCGMARGFEALILMLGVFVLLSAALAAIAWRLAAGREAGIGPRLLAMILTPLALAALAAVIFL</sequence>
<keyword evidence="1" id="KW-0472">Membrane</keyword>
<evidence type="ECO:0000256" key="1">
    <source>
        <dbReference type="SAM" id="Phobius"/>
    </source>
</evidence>
<evidence type="ECO:0000313" key="2">
    <source>
        <dbReference type="EMBL" id="PVE46316.1"/>
    </source>
</evidence>
<accession>A0A2T7UNU2</accession>
<keyword evidence="1" id="KW-1133">Transmembrane helix</keyword>
<protein>
    <submittedName>
        <fullName evidence="2">Uncharacterized protein</fullName>
    </submittedName>
</protein>
<keyword evidence="3" id="KW-1185">Reference proteome</keyword>
<feature type="transmembrane region" description="Helical" evidence="1">
    <location>
        <begin position="31"/>
        <end position="49"/>
    </location>
</feature>
<gene>
    <name evidence="2" type="ORF">DDE23_16885</name>
</gene>